<reference evidence="2" key="1">
    <citation type="submission" date="2016-10" db="EMBL/GenBank/DDBJ databases">
        <authorList>
            <person name="Varghese N."/>
            <person name="Submissions S."/>
        </authorList>
    </citation>
    <scope>NUCLEOTIDE SEQUENCE [LARGE SCALE GENOMIC DNA]</scope>
    <source>
        <strain evidence="2">DSM 43163</strain>
    </source>
</reference>
<dbReference type="EMBL" id="FNVO01000002">
    <property type="protein sequence ID" value="SEF84487.1"/>
    <property type="molecule type" value="Genomic_DNA"/>
</dbReference>
<accession>A0A1H5VDE3</accession>
<dbReference type="Proteomes" id="UP000236723">
    <property type="component" value="Unassembled WGS sequence"/>
</dbReference>
<gene>
    <name evidence="1" type="ORF">SAMN04489712_102245</name>
</gene>
<evidence type="ECO:0000313" key="2">
    <source>
        <dbReference type="Proteomes" id="UP000236723"/>
    </source>
</evidence>
<keyword evidence="2" id="KW-1185">Reference proteome</keyword>
<name>A0A1H5VDE3_9ACTN</name>
<protein>
    <submittedName>
        <fullName evidence="1">Uncharacterized protein</fullName>
    </submittedName>
</protein>
<sequence length="116" mass="12518">MCSPVISMMRKSQQPWTAPCFGPSAFVPESSVLTLPSPYSFTGDGGNGGDHPFAMVRQMYGGVARLRDGRQLQQVQDERQGWSVFCEGTTELIALTAHEGAANGGVSGPYPWRQPV</sequence>
<organism evidence="1 2">
    <name type="scientific">Thermomonospora echinospora</name>
    <dbReference type="NCBI Taxonomy" id="1992"/>
    <lineage>
        <taxon>Bacteria</taxon>
        <taxon>Bacillati</taxon>
        <taxon>Actinomycetota</taxon>
        <taxon>Actinomycetes</taxon>
        <taxon>Streptosporangiales</taxon>
        <taxon>Thermomonosporaceae</taxon>
        <taxon>Thermomonospora</taxon>
    </lineage>
</organism>
<evidence type="ECO:0000313" key="1">
    <source>
        <dbReference type="EMBL" id="SEF84487.1"/>
    </source>
</evidence>
<dbReference type="AlphaFoldDB" id="A0A1H5VDE3"/>
<proteinExistence type="predicted"/>